<dbReference type="GO" id="GO:0005507">
    <property type="term" value="F:copper ion binding"/>
    <property type="evidence" value="ECO:0007669"/>
    <property type="project" value="InterPro"/>
</dbReference>
<dbReference type="AlphaFoldDB" id="A0A426Z9R6"/>
<dbReference type="GO" id="GO:0048038">
    <property type="term" value="F:quinone binding"/>
    <property type="evidence" value="ECO:0007669"/>
    <property type="project" value="InterPro"/>
</dbReference>
<accession>A0A426Z9R6</accession>
<keyword evidence="1" id="KW-0560">Oxidoreductase</keyword>
<dbReference type="InterPro" id="IPR015798">
    <property type="entry name" value="Cu_amine_oxidase_C"/>
</dbReference>
<reference evidence="3 4" key="1">
    <citation type="journal article" date="2014" name="Agronomy (Basel)">
        <title>A Draft Genome Sequence for Ensete ventricosum, the Drought-Tolerant Tree Against Hunger.</title>
        <authorList>
            <person name="Harrison J."/>
            <person name="Moore K.A."/>
            <person name="Paszkiewicz K."/>
            <person name="Jones T."/>
            <person name="Grant M."/>
            <person name="Ambacheew D."/>
            <person name="Muzemil S."/>
            <person name="Studholme D.J."/>
        </authorList>
    </citation>
    <scope>NUCLEOTIDE SEQUENCE [LARGE SCALE GENOMIC DNA]</scope>
</reference>
<comment type="cofactor">
    <cofactor evidence="1">
        <name>Cu cation</name>
        <dbReference type="ChEBI" id="CHEBI:23378"/>
    </cofactor>
    <text evidence="1">Contains 1 topaquinone per subunit.</text>
</comment>
<dbReference type="GO" id="GO:0008131">
    <property type="term" value="F:primary methylamine oxidase activity"/>
    <property type="evidence" value="ECO:0007669"/>
    <property type="project" value="InterPro"/>
</dbReference>
<dbReference type="GO" id="GO:0009308">
    <property type="term" value="P:amine metabolic process"/>
    <property type="evidence" value="ECO:0007669"/>
    <property type="project" value="UniProtKB-UniRule"/>
</dbReference>
<comment type="similarity">
    <text evidence="1">Belongs to the copper/topaquinone oxidase family.</text>
</comment>
<dbReference type="InterPro" id="IPR036460">
    <property type="entry name" value="Cu_amine_oxidase_C_sf"/>
</dbReference>
<dbReference type="PANTHER" id="PTHR10638:SF71">
    <property type="entry name" value="AMINE OXIDASE"/>
    <property type="match status" value="1"/>
</dbReference>
<evidence type="ECO:0000256" key="1">
    <source>
        <dbReference type="RuleBase" id="RU000672"/>
    </source>
</evidence>
<keyword evidence="1" id="KW-0186">Copper</keyword>
<gene>
    <name evidence="3" type="ORF">B296_00021458</name>
</gene>
<name>A0A426Z9R6_ENSVE</name>
<sequence>MHTDNINSRSRPDLPSWYVSACRWANWEFHLGFDVRAGTVISVASVKDSEVGTPRRVLYRGFVSELFVPYMDISEEWYYKTFFDAGENGFGLSAAPLEPNADCPSNAAFMDAHFAGRDGAPVRIPNALCVFERYAGDASWRHTEFGFPGQVITEVRPDVSLVVRMVSVTGILQVKGTQYTHADQIAGDEHGTLLARNTIGVYHDHFVTFHLDLDVDGAANSFVRSKLKTVRVTDGSSQRRSYWTVEKETAKTEADARVELGAEPGELLVVNPSKRTRMGNLVGYRVISHGATAASLLSDDDYPQIRASYSKNQVWVTAYSKSEKWAAGLYTDESRGDDNLAAWSRRYVTCCPKAMNIGGAFCSRNGVMADASACCMQECRDRRHRHRAVVHCRLPSPALSRRLPVDATVERWLRASSCQLLREESIDQDSA</sequence>
<feature type="domain" description="Copper amine oxidase catalytic" evidence="2">
    <location>
        <begin position="22"/>
        <end position="167"/>
    </location>
</feature>
<keyword evidence="1" id="KW-0479">Metal-binding</keyword>
<comment type="caution">
    <text evidence="3">The sequence shown here is derived from an EMBL/GenBank/DDBJ whole genome shotgun (WGS) entry which is preliminary data.</text>
</comment>
<dbReference type="PANTHER" id="PTHR10638">
    <property type="entry name" value="COPPER AMINE OXIDASE"/>
    <property type="match status" value="1"/>
</dbReference>
<evidence type="ECO:0000313" key="4">
    <source>
        <dbReference type="Proteomes" id="UP000287651"/>
    </source>
</evidence>
<evidence type="ECO:0000313" key="3">
    <source>
        <dbReference type="EMBL" id="RRT60728.1"/>
    </source>
</evidence>
<dbReference type="Pfam" id="PF01179">
    <property type="entry name" value="Cu_amine_oxid"/>
    <property type="match status" value="1"/>
</dbReference>
<dbReference type="InterPro" id="IPR000269">
    <property type="entry name" value="Cu_amine_oxidase"/>
</dbReference>
<dbReference type="EMBL" id="AMZH03007665">
    <property type="protein sequence ID" value="RRT60728.1"/>
    <property type="molecule type" value="Genomic_DNA"/>
</dbReference>
<proteinExistence type="inferred from homology"/>
<dbReference type="EC" id="1.4.3.-" evidence="1"/>
<organism evidence="3 4">
    <name type="scientific">Ensete ventricosum</name>
    <name type="common">Abyssinian banana</name>
    <name type="synonym">Musa ensete</name>
    <dbReference type="NCBI Taxonomy" id="4639"/>
    <lineage>
        <taxon>Eukaryota</taxon>
        <taxon>Viridiplantae</taxon>
        <taxon>Streptophyta</taxon>
        <taxon>Embryophyta</taxon>
        <taxon>Tracheophyta</taxon>
        <taxon>Spermatophyta</taxon>
        <taxon>Magnoliopsida</taxon>
        <taxon>Liliopsida</taxon>
        <taxon>Zingiberales</taxon>
        <taxon>Musaceae</taxon>
        <taxon>Ensete</taxon>
    </lineage>
</organism>
<dbReference type="Gene3D" id="2.70.98.20">
    <property type="entry name" value="Copper amine oxidase, catalytic domain"/>
    <property type="match status" value="2"/>
</dbReference>
<dbReference type="SUPFAM" id="SSF49998">
    <property type="entry name" value="Amine oxidase catalytic domain"/>
    <property type="match status" value="1"/>
</dbReference>
<evidence type="ECO:0000259" key="2">
    <source>
        <dbReference type="Pfam" id="PF01179"/>
    </source>
</evidence>
<keyword evidence="1" id="KW-0801">TPQ</keyword>
<protein>
    <recommendedName>
        <fullName evidence="1">Amine oxidase</fullName>
        <ecNumber evidence="1">1.4.3.-</ecNumber>
    </recommendedName>
</protein>
<dbReference type="Proteomes" id="UP000287651">
    <property type="component" value="Unassembled WGS sequence"/>
</dbReference>
<comment type="PTM">
    <text evidence="1">Topaquinone (TPQ) is generated by copper-dependent autoxidation of a specific tyrosyl residue.</text>
</comment>